<keyword evidence="1" id="KW-0812">Transmembrane</keyword>
<evidence type="ECO:0000313" key="2">
    <source>
        <dbReference type="EMBL" id="CAA9352997.1"/>
    </source>
</evidence>
<dbReference type="Pfam" id="PF06055">
    <property type="entry name" value="ExoD"/>
    <property type="match status" value="1"/>
</dbReference>
<reference evidence="2" key="1">
    <citation type="submission" date="2020-02" db="EMBL/GenBank/DDBJ databases">
        <authorList>
            <person name="Meier V. D."/>
        </authorList>
    </citation>
    <scope>NUCLEOTIDE SEQUENCE</scope>
    <source>
        <strain evidence="2">AVDCRST_MAG71</strain>
    </source>
</reference>
<dbReference type="InterPro" id="IPR010331">
    <property type="entry name" value="ExoD"/>
</dbReference>
<dbReference type="AlphaFoldDB" id="A0A6J4M8Y1"/>
<feature type="transmembrane region" description="Helical" evidence="1">
    <location>
        <begin position="160"/>
        <end position="184"/>
    </location>
</feature>
<feature type="transmembrane region" description="Helical" evidence="1">
    <location>
        <begin position="37"/>
        <end position="58"/>
    </location>
</feature>
<dbReference type="EMBL" id="CADCUA010000680">
    <property type="protein sequence ID" value="CAA9352997.1"/>
    <property type="molecule type" value="Genomic_DNA"/>
</dbReference>
<evidence type="ECO:0000256" key="1">
    <source>
        <dbReference type="SAM" id="Phobius"/>
    </source>
</evidence>
<name>A0A6J4M8Y1_9GAMM</name>
<keyword evidence="1" id="KW-0472">Membrane</keyword>
<protein>
    <submittedName>
        <fullName evidence="2">Exopolysaccharide synthesis, ExoD</fullName>
    </submittedName>
</protein>
<accession>A0A6J4M8Y1</accession>
<dbReference type="PIRSF" id="PIRSF033239">
    <property type="entry name" value="ExoD"/>
    <property type="match status" value="1"/>
</dbReference>
<gene>
    <name evidence="2" type="ORF">AVDCRST_MAG71-2868</name>
</gene>
<dbReference type="PANTHER" id="PTHR41795">
    <property type="entry name" value="EXOPOLYSACCHARIDE SYNTHESIS PROTEIN"/>
    <property type="match status" value="1"/>
</dbReference>
<organism evidence="2">
    <name type="scientific">uncultured Lysobacter sp</name>
    <dbReference type="NCBI Taxonomy" id="271060"/>
    <lineage>
        <taxon>Bacteria</taxon>
        <taxon>Pseudomonadati</taxon>
        <taxon>Pseudomonadota</taxon>
        <taxon>Gammaproteobacteria</taxon>
        <taxon>Lysobacterales</taxon>
        <taxon>Lysobacteraceae</taxon>
        <taxon>Lysobacter</taxon>
        <taxon>environmental samples</taxon>
    </lineage>
</organism>
<feature type="transmembrane region" description="Helical" evidence="1">
    <location>
        <begin position="131"/>
        <end position="148"/>
    </location>
</feature>
<proteinExistence type="predicted"/>
<keyword evidence="1" id="KW-1133">Transmembrane helix</keyword>
<dbReference type="PANTHER" id="PTHR41795:SF1">
    <property type="entry name" value="EXOPOLYSACCHARIDE SYNTHESIS PROTEIN"/>
    <property type="match status" value="1"/>
</dbReference>
<sequence>MGDPDAVLHLGDLFSGLGRRSFGMLLFLSTLPAFTPIPGLAGALSGPFVVLLGLQLLIGRRDPWLPGFVARRGPKRATLAGFRDRVSPWLVRVERFAQPRMSAMLDHPLASAFTGLQLALLGVLLLLPIPLTNYLFAVLLLLYAFALIERDGRLMAGAWLAGIVGGSVVAVLSGSAAAAAARWIEMLA</sequence>